<evidence type="ECO:0000256" key="1">
    <source>
        <dbReference type="SAM" id="MobiDB-lite"/>
    </source>
</evidence>
<feature type="compositionally biased region" description="Low complexity" evidence="1">
    <location>
        <begin position="271"/>
        <end position="297"/>
    </location>
</feature>
<organism evidence="2 3">
    <name type="scientific">Actinoalloteichus fjordicus</name>
    <dbReference type="NCBI Taxonomy" id="1612552"/>
    <lineage>
        <taxon>Bacteria</taxon>
        <taxon>Bacillati</taxon>
        <taxon>Actinomycetota</taxon>
        <taxon>Actinomycetes</taxon>
        <taxon>Pseudonocardiales</taxon>
        <taxon>Pseudonocardiaceae</taxon>
        <taxon>Actinoalloteichus</taxon>
    </lineage>
</organism>
<evidence type="ECO:0000313" key="2">
    <source>
        <dbReference type="EMBL" id="APU16824.1"/>
    </source>
</evidence>
<dbReference type="KEGG" id="acad:UA74_24030"/>
<feature type="compositionally biased region" description="Gly residues" evidence="1">
    <location>
        <begin position="339"/>
        <end position="427"/>
    </location>
</feature>
<feature type="compositionally biased region" description="Basic and acidic residues" evidence="1">
    <location>
        <begin position="1"/>
        <end position="10"/>
    </location>
</feature>
<feature type="compositionally biased region" description="Gly residues" evidence="1">
    <location>
        <begin position="309"/>
        <end position="332"/>
    </location>
</feature>
<dbReference type="AlphaFoldDB" id="A0AAC9LH71"/>
<feature type="region of interest" description="Disordered" evidence="1">
    <location>
        <begin position="171"/>
        <end position="462"/>
    </location>
</feature>
<accession>A0AAC9LH71</accession>
<dbReference type="Gene3D" id="1.20.1260.20">
    <property type="entry name" value="PPE superfamily"/>
    <property type="match status" value="1"/>
</dbReference>
<feature type="compositionally biased region" description="Gly residues" evidence="1">
    <location>
        <begin position="230"/>
        <end position="266"/>
    </location>
</feature>
<protein>
    <recommendedName>
        <fullName evidence="4">PPE family domain-containing protein</fullName>
    </recommendedName>
</protein>
<sequence length="462" mass="44050">MDGPAERLETTDVNFESRTAHQLRQQLDAPGNGGDFGELFRQWSDVAADFDRIGEYLDTAIKKAAAAHTGTAADASQAAVTPLAEYTRQAREQALAIGSTVSVQGLAHRSVRWDTPENPAAGPPAKEGFESFLPSEWTGHSDRVDVYEEENRVARQAMSAYQDESNARLQSIPAFAPPPPADYALGSDAIATPLENGDPSLSPSSPGGGNDGGPGGGWTSPNNALPAGPDGSGGSGGSGSGFGGGSGGIAGPDGSNGGGSRPGGYGPAPAPGIGTDSNAPGGGPSVPVAPGGNLPHPGGYPPGGPPPGQGGFAPGGGFGGPGVPGGGRAGGPGGPPGGRPGGFGPGGGPGGRVPGGLNGGRMPGGFGPGAGFGPGGPGSPGGGFGPGGPSGVGGSSGGRLPGGGFGPAGGGAAGGAGMAGGGAGGRGGDGEEDKEHQRADYLLEDADVFGDDRKVAPPVFGA</sequence>
<feature type="region of interest" description="Disordered" evidence="1">
    <location>
        <begin position="1"/>
        <end position="32"/>
    </location>
</feature>
<feature type="compositionally biased region" description="Low complexity" evidence="1">
    <location>
        <begin position="219"/>
        <end position="229"/>
    </location>
</feature>
<dbReference type="SUPFAM" id="SSF140459">
    <property type="entry name" value="PE/PPE dimer-like"/>
    <property type="match status" value="1"/>
</dbReference>
<name>A0AAC9LH71_9PSEU</name>
<feature type="compositionally biased region" description="Polar residues" evidence="1">
    <location>
        <begin position="11"/>
        <end position="25"/>
    </location>
</feature>
<reference evidence="3" key="1">
    <citation type="submission" date="2016-06" db="EMBL/GenBank/DDBJ databases">
        <title>Complete genome sequence of Actinoalloteichus fjordicus DSM 46855 (=ADI127-17), type strain of the new species Actinoalloteichus fjordicus.</title>
        <authorList>
            <person name="Ruckert C."/>
            <person name="Nouioui I."/>
            <person name="Willmese J."/>
            <person name="van Wezel G."/>
            <person name="Klenk H.-P."/>
            <person name="Kalinowski J."/>
            <person name="Zotchev S.B."/>
        </authorList>
    </citation>
    <scope>NUCLEOTIDE SEQUENCE [LARGE SCALE GENOMIC DNA]</scope>
    <source>
        <strain evidence="3">ADI127-7</strain>
    </source>
</reference>
<dbReference type="EMBL" id="CP016076">
    <property type="protein sequence ID" value="APU16824.1"/>
    <property type="molecule type" value="Genomic_DNA"/>
</dbReference>
<dbReference type="Proteomes" id="UP000185511">
    <property type="component" value="Chromosome"/>
</dbReference>
<keyword evidence="3" id="KW-1185">Reference proteome</keyword>
<evidence type="ECO:0000313" key="3">
    <source>
        <dbReference type="Proteomes" id="UP000185511"/>
    </source>
</evidence>
<feature type="compositionally biased region" description="Gly residues" evidence="1">
    <location>
        <begin position="206"/>
        <end position="218"/>
    </location>
</feature>
<feature type="compositionally biased region" description="Low complexity" evidence="1">
    <location>
        <begin position="196"/>
        <end position="205"/>
    </location>
</feature>
<feature type="compositionally biased region" description="Pro residues" evidence="1">
    <location>
        <begin position="298"/>
        <end position="308"/>
    </location>
</feature>
<proteinExistence type="predicted"/>
<gene>
    <name evidence="2" type="ORF">UA74_24030</name>
</gene>
<evidence type="ECO:0008006" key="4">
    <source>
        <dbReference type="Google" id="ProtNLM"/>
    </source>
</evidence>
<dbReference type="InterPro" id="IPR038332">
    <property type="entry name" value="PPE_sf"/>
</dbReference>